<dbReference type="PRINTS" id="PR00039">
    <property type="entry name" value="HTHLYSR"/>
</dbReference>
<dbReference type="PANTHER" id="PTHR30419">
    <property type="entry name" value="HTH-TYPE TRANSCRIPTIONAL REGULATOR YBHD"/>
    <property type="match status" value="1"/>
</dbReference>
<evidence type="ECO:0000256" key="2">
    <source>
        <dbReference type="ARBA" id="ARBA00023015"/>
    </source>
</evidence>
<name>A0A5C8ZB63_9GAMM</name>
<evidence type="ECO:0000313" key="6">
    <source>
        <dbReference type="EMBL" id="TXR54393.1"/>
    </source>
</evidence>
<dbReference type="GO" id="GO:0003700">
    <property type="term" value="F:DNA-binding transcription factor activity"/>
    <property type="evidence" value="ECO:0007669"/>
    <property type="project" value="InterPro"/>
</dbReference>
<sequence length="295" mass="33718">MEIRQLQHFVSVAENGTISAAARKLHLAQPAISASIKKLEEDLNVRLFHRRDRGVDLTEAGRQFMQYARQILKQTKDAKLAMGALEGLQQGEAEIVVPGMLGSYFLPPLLMAFKHQYPDIALNILDAGTGSIRQSLIDGDLELGVIAENAVGPELESGLLAREEMIVCMAEDHPLAEQEVIYYRDFLAYELVLFRKSYFYQNFLNSISRREDMVPRIGYRTNLLPLMKQLIRRGYAITTMWKVAIQEDDQIVTRPFEEPTYVDLSIAWRKDSYLSHANQVLRDFLLEQVKDQLVD</sequence>
<keyword evidence="2" id="KW-0805">Transcription regulation</keyword>
<dbReference type="Pfam" id="PF03466">
    <property type="entry name" value="LysR_substrate"/>
    <property type="match status" value="1"/>
</dbReference>
<evidence type="ECO:0000256" key="4">
    <source>
        <dbReference type="ARBA" id="ARBA00023163"/>
    </source>
</evidence>
<dbReference type="PROSITE" id="PS50931">
    <property type="entry name" value="HTH_LYSR"/>
    <property type="match status" value="1"/>
</dbReference>
<dbReference type="InterPro" id="IPR000847">
    <property type="entry name" value="LysR_HTH_N"/>
</dbReference>
<dbReference type="GO" id="GO:0003677">
    <property type="term" value="F:DNA binding"/>
    <property type="evidence" value="ECO:0007669"/>
    <property type="project" value="UniProtKB-KW"/>
</dbReference>
<keyword evidence="3" id="KW-0238">DNA-binding</keyword>
<gene>
    <name evidence="6" type="ORF">FME95_07600</name>
</gene>
<proteinExistence type="inferred from homology"/>
<keyword evidence="7" id="KW-1185">Reference proteome</keyword>
<accession>A0A5C8ZB63</accession>
<dbReference type="SUPFAM" id="SSF46785">
    <property type="entry name" value="Winged helix' DNA-binding domain"/>
    <property type="match status" value="1"/>
</dbReference>
<dbReference type="AlphaFoldDB" id="A0A5C8ZB63"/>
<dbReference type="InterPro" id="IPR005119">
    <property type="entry name" value="LysR_subst-bd"/>
</dbReference>
<dbReference type="OrthoDB" id="646694at2"/>
<evidence type="ECO:0000259" key="5">
    <source>
        <dbReference type="PROSITE" id="PS50931"/>
    </source>
</evidence>
<comment type="caution">
    <text evidence="6">The sequence shown here is derived from an EMBL/GenBank/DDBJ whole genome shotgun (WGS) entry which is preliminary data.</text>
</comment>
<organism evidence="6 7">
    <name type="scientific">Reinekea thalattae</name>
    <dbReference type="NCBI Taxonomy" id="2593301"/>
    <lineage>
        <taxon>Bacteria</taxon>
        <taxon>Pseudomonadati</taxon>
        <taxon>Pseudomonadota</taxon>
        <taxon>Gammaproteobacteria</taxon>
        <taxon>Oceanospirillales</taxon>
        <taxon>Saccharospirillaceae</taxon>
        <taxon>Reinekea</taxon>
    </lineage>
</organism>
<protein>
    <submittedName>
        <fullName evidence="6">LysR family transcriptional regulator</fullName>
    </submittedName>
</protein>
<dbReference type="Proteomes" id="UP000321764">
    <property type="component" value="Unassembled WGS sequence"/>
</dbReference>
<dbReference type="Gene3D" id="1.10.10.10">
    <property type="entry name" value="Winged helix-like DNA-binding domain superfamily/Winged helix DNA-binding domain"/>
    <property type="match status" value="1"/>
</dbReference>
<evidence type="ECO:0000256" key="3">
    <source>
        <dbReference type="ARBA" id="ARBA00023125"/>
    </source>
</evidence>
<dbReference type="Gene3D" id="3.40.190.290">
    <property type="match status" value="1"/>
</dbReference>
<dbReference type="GO" id="GO:0005829">
    <property type="term" value="C:cytosol"/>
    <property type="evidence" value="ECO:0007669"/>
    <property type="project" value="TreeGrafter"/>
</dbReference>
<reference evidence="6 7" key="1">
    <citation type="submission" date="2019-07" db="EMBL/GenBank/DDBJ databases">
        <title>Reinekea sp. strain SSH23 genome sequencing and assembly.</title>
        <authorList>
            <person name="Kim I."/>
        </authorList>
    </citation>
    <scope>NUCLEOTIDE SEQUENCE [LARGE SCALE GENOMIC DNA]</scope>
    <source>
        <strain evidence="6 7">SSH23</strain>
    </source>
</reference>
<dbReference type="FunFam" id="1.10.10.10:FF:000001">
    <property type="entry name" value="LysR family transcriptional regulator"/>
    <property type="match status" value="1"/>
</dbReference>
<dbReference type="CDD" id="cd05466">
    <property type="entry name" value="PBP2_LTTR_substrate"/>
    <property type="match status" value="1"/>
</dbReference>
<dbReference type="PANTHER" id="PTHR30419:SF30">
    <property type="entry name" value="LYSR FAMILY TRANSCRIPTIONAL REGULATOR"/>
    <property type="match status" value="1"/>
</dbReference>
<keyword evidence="4" id="KW-0804">Transcription</keyword>
<dbReference type="InterPro" id="IPR050950">
    <property type="entry name" value="HTH-type_LysR_regulators"/>
</dbReference>
<comment type="similarity">
    <text evidence="1">Belongs to the LysR transcriptional regulatory family.</text>
</comment>
<dbReference type="EMBL" id="VKAD01000001">
    <property type="protein sequence ID" value="TXR54393.1"/>
    <property type="molecule type" value="Genomic_DNA"/>
</dbReference>
<dbReference type="InterPro" id="IPR036388">
    <property type="entry name" value="WH-like_DNA-bd_sf"/>
</dbReference>
<feature type="domain" description="HTH lysR-type" evidence="5">
    <location>
        <begin position="1"/>
        <end position="58"/>
    </location>
</feature>
<dbReference type="SUPFAM" id="SSF53850">
    <property type="entry name" value="Periplasmic binding protein-like II"/>
    <property type="match status" value="1"/>
</dbReference>
<evidence type="ECO:0000256" key="1">
    <source>
        <dbReference type="ARBA" id="ARBA00009437"/>
    </source>
</evidence>
<evidence type="ECO:0000313" key="7">
    <source>
        <dbReference type="Proteomes" id="UP000321764"/>
    </source>
</evidence>
<dbReference type="RefSeq" id="WP_147713791.1">
    <property type="nucleotide sequence ID" value="NZ_VKAD01000001.1"/>
</dbReference>
<dbReference type="Pfam" id="PF00126">
    <property type="entry name" value="HTH_1"/>
    <property type="match status" value="1"/>
</dbReference>
<dbReference type="InterPro" id="IPR036390">
    <property type="entry name" value="WH_DNA-bd_sf"/>
</dbReference>